<dbReference type="VEuPathDB" id="TriTrypDB:BCY84_07771"/>
<evidence type="ECO:0000313" key="4">
    <source>
        <dbReference type="EMBL" id="KAF5218794.1"/>
    </source>
</evidence>
<evidence type="ECO:0000313" key="5">
    <source>
        <dbReference type="Proteomes" id="UP000583944"/>
    </source>
</evidence>
<feature type="compositionally biased region" description="Acidic residues" evidence="1">
    <location>
        <begin position="404"/>
        <end position="423"/>
    </location>
</feature>
<keyword evidence="2" id="KW-1133">Transmembrane helix</keyword>
<feature type="compositionally biased region" description="Low complexity" evidence="1">
    <location>
        <begin position="271"/>
        <end position="285"/>
    </location>
</feature>
<dbReference type="EMBL" id="JABDHM010000086">
    <property type="protein sequence ID" value="KAF5218794.1"/>
    <property type="molecule type" value="Genomic_DNA"/>
</dbReference>
<feature type="compositionally biased region" description="Polar residues" evidence="1">
    <location>
        <begin position="469"/>
        <end position="483"/>
    </location>
</feature>
<feature type="chain" id="PRO_5029875187" evidence="3">
    <location>
        <begin position="19"/>
        <end position="611"/>
    </location>
</feature>
<keyword evidence="2" id="KW-0812">Transmembrane</keyword>
<organism evidence="4 5">
    <name type="scientific">Trypanosoma cruzi</name>
    <dbReference type="NCBI Taxonomy" id="5693"/>
    <lineage>
        <taxon>Eukaryota</taxon>
        <taxon>Discoba</taxon>
        <taxon>Euglenozoa</taxon>
        <taxon>Kinetoplastea</taxon>
        <taxon>Metakinetoplastina</taxon>
        <taxon>Trypanosomatida</taxon>
        <taxon>Trypanosomatidae</taxon>
        <taxon>Trypanosoma</taxon>
        <taxon>Schizotrypanum</taxon>
    </lineage>
</organism>
<feature type="transmembrane region" description="Helical" evidence="2">
    <location>
        <begin position="592"/>
        <end position="610"/>
    </location>
</feature>
<dbReference type="VEuPathDB" id="TriTrypDB:ECC02_008285"/>
<feature type="compositionally biased region" description="Basic and acidic residues" evidence="1">
    <location>
        <begin position="291"/>
        <end position="303"/>
    </location>
</feature>
<evidence type="ECO:0000256" key="1">
    <source>
        <dbReference type="SAM" id="MobiDB-lite"/>
    </source>
</evidence>
<feature type="compositionally biased region" description="Basic and acidic residues" evidence="1">
    <location>
        <begin position="216"/>
        <end position="232"/>
    </location>
</feature>
<accession>A0A7J6XW66</accession>
<gene>
    <name evidence="4" type="ORF">ECC02_008285</name>
</gene>
<feature type="region of interest" description="Disordered" evidence="1">
    <location>
        <begin position="145"/>
        <end position="586"/>
    </location>
</feature>
<dbReference type="VEuPathDB" id="TriTrypDB:BCY84_03612"/>
<feature type="compositionally biased region" description="Basic and acidic residues" evidence="1">
    <location>
        <begin position="432"/>
        <end position="450"/>
    </location>
</feature>
<feature type="compositionally biased region" description="Basic and acidic residues" evidence="1">
    <location>
        <begin position="552"/>
        <end position="563"/>
    </location>
</feature>
<evidence type="ECO:0000256" key="2">
    <source>
        <dbReference type="SAM" id="Phobius"/>
    </source>
</evidence>
<feature type="compositionally biased region" description="Polar residues" evidence="1">
    <location>
        <begin position="379"/>
        <end position="388"/>
    </location>
</feature>
<feature type="signal peptide" evidence="3">
    <location>
        <begin position="1"/>
        <end position="18"/>
    </location>
</feature>
<reference evidence="4 5" key="1">
    <citation type="journal article" date="2019" name="Genome Biol. Evol.">
        <title>Nanopore Sequencing Significantly Improves Genome Assembly of the Protozoan Parasite Trypanosoma cruzi.</title>
        <authorList>
            <person name="Diaz-Viraque F."/>
            <person name="Pita S."/>
            <person name="Greif G."/>
            <person name="de Souza R.C.M."/>
            <person name="Iraola G."/>
            <person name="Robello C."/>
        </authorList>
    </citation>
    <scope>NUCLEOTIDE SEQUENCE [LARGE SCALE GENOMIC DNA]</scope>
    <source>
        <strain evidence="4 5">Berenice</strain>
    </source>
</reference>
<keyword evidence="3" id="KW-0732">Signal</keyword>
<sequence>MFLMKCVLLVFFTVPCLFFLPSLCVDGALVCAEGYTQVTGVMAMMMTGRVLLVCALCVLWCGIDGVAETEEPGIDVAPGVDEYLVVEWRAQLRRECAEEVSRRTGGRANVSAVEECLREGMESLHAVVDGRRRWRPQRYALVAENPEDGPTEVISVGAPPPLPGQKTQGSLQELSLGDPEKLSEGGAGRGTGLGSEQMQPEELAVTKQNESEVEGELIRDENNSELEKKVLVDSDLTNSQTMNVPEIQPEAVGLLLPSRDGRAAGIPGGDSSELSSEVSRLSEASGTGGDDQQKNTPGKEKQAAAETQPVPVAHSKPSGSAGTVPGEGGRLEDLLPQAPVKETAPAAPSPRESFHTASSPAKEGTESTQPADVLLKQGNIPTTDATQNATTEGQEETTSSSSAADDDNAVTNDADEGNEENSGDDSPSRAAVPDEKQQREREDGNEKERAPAATPQVKNEDLGSADVVSVQQEQKTQSGLESGNESRKEDSVLTTNKQQDGTSDSHAESTPTSRSSAKSVGASNGPDKATEEEISNTNTARVDAVPEAAQDDGNKDDNKKETPVESTAIANDTTPTSDSDGSTAVSHTTSPLLLLLLVVACAAAAAVVVAA</sequence>
<dbReference type="Proteomes" id="UP000583944">
    <property type="component" value="Unassembled WGS sequence"/>
</dbReference>
<protein>
    <submittedName>
        <fullName evidence="4">Mucin-associated surface protein (MASP) subgroup S119</fullName>
    </submittedName>
</protein>
<dbReference type="AlphaFoldDB" id="A0A7J6XW66"/>
<comment type="caution">
    <text evidence="4">The sequence shown here is derived from an EMBL/GenBank/DDBJ whole genome shotgun (WGS) entry which is preliminary data.</text>
</comment>
<name>A0A7J6XW66_TRYCR</name>
<feature type="compositionally biased region" description="Polar residues" evidence="1">
    <location>
        <begin position="492"/>
        <end position="522"/>
    </location>
</feature>
<feature type="compositionally biased region" description="Low complexity" evidence="1">
    <location>
        <begin position="389"/>
        <end position="403"/>
    </location>
</feature>
<evidence type="ECO:0000256" key="3">
    <source>
        <dbReference type="SAM" id="SignalP"/>
    </source>
</evidence>
<proteinExistence type="predicted"/>
<keyword evidence="2" id="KW-0472">Membrane</keyword>
<feature type="compositionally biased region" description="Low complexity" evidence="1">
    <location>
        <begin position="572"/>
        <end position="583"/>
    </location>
</feature>